<evidence type="ECO:0000256" key="6">
    <source>
        <dbReference type="ARBA" id="ARBA00022825"/>
    </source>
</evidence>
<dbReference type="SUPFAM" id="SSF50494">
    <property type="entry name" value="Trypsin-like serine proteases"/>
    <property type="match status" value="1"/>
</dbReference>
<sequence>FNASLDKDNIALVRLATPLKFNNQVQQVKYSAAIVPDNATLTVTGLASTPDCDVTKITNEQQILDVQPVALDRCRAAYAKAIANHSLSISEANLCTTTRKKRQGTCPSDSGSPLIWEGQQVGIVSRSVANKPLEYPDIATRISFYYNWIQKTIAANSD</sequence>
<evidence type="ECO:0000313" key="11">
    <source>
        <dbReference type="EnsemblMetazoa" id="AMAM017726-PA"/>
    </source>
</evidence>
<evidence type="ECO:0000256" key="9">
    <source>
        <dbReference type="ARBA" id="ARBA00024195"/>
    </source>
</evidence>
<evidence type="ECO:0000256" key="7">
    <source>
        <dbReference type="ARBA" id="ARBA00023145"/>
    </source>
</evidence>
<protein>
    <recommendedName>
        <fullName evidence="10">Peptidase S1 domain-containing protein</fullName>
    </recommendedName>
</protein>
<dbReference type="InterPro" id="IPR043504">
    <property type="entry name" value="Peptidase_S1_PA_chymotrypsin"/>
</dbReference>
<comment type="similarity">
    <text evidence="9">Belongs to the peptidase S1 family. CLIP subfamily.</text>
</comment>
<evidence type="ECO:0000256" key="4">
    <source>
        <dbReference type="ARBA" id="ARBA00022729"/>
    </source>
</evidence>
<evidence type="ECO:0000256" key="5">
    <source>
        <dbReference type="ARBA" id="ARBA00022801"/>
    </source>
</evidence>
<keyword evidence="12" id="KW-1185">Reference proteome</keyword>
<evidence type="ECO:0000259" key="10">
    <source>
        <dbReference type="PROSITE" id="PS50240"/>
    </source>
</evidence>
<keyword evidence="8" id="KW-1015">Disulfide bond</keyword>
<keyword evidence="6" id="KW-0720">Serine protease</keyword>
<dbReference type="Proteomes" id="UP000075901">
    <property type="component" value="Unassembled WGS sequence"/>
</dbReference>
<keyword evidence="3" id="KW-0645">Protease</keyword>
<dbReference type="GO" id="GO:0005576">
    <property type="term" value="C:extracellular region"/>
    <property type="evidence" value="ECO:0007669"/>
    <property type="project" value="UniProtKB-SubCell"/>
</dbReference>
<dbReference type="InterPro" id="IPR001254">
    <property type="entry name" value="Trypsin_dom"/>
</dbReference>
<dbReference type="PANTHER" id="PTHR24276:SF97">
    <property type="entry name" value="GH13245P2-RELATED"/>
    <property type="match status" value="1"/>
</dbReference>
<keyword evidence="4" id="KW-0732">Signal</keyword>
<dbReference type="InterPro" id="IPR050430">
    <property type="entry name" value="Peptidase_S1"/>
</dbReference>
<keyword evidence="5" id="KW-0378">Hydrolase</keyword>
<feature type="domain" description="Peptidase S1" evidence="10">
    <location>
        <begin position="1"/>
        <end position="154"/>
    </location>
</feature>
<dbReference type="InterPro" id="IPR009003">
    <property type="entry name" value="Peptidase_S1_PA"/>
</dbReference>
<dbReference type="GO" id="GO:0006508">
    <property type="term" value="P:proteolysis"/>
    <property type="evidence" value="ECO:0007669"/>
    <property type="project" value="UniProtKB-KW"/>
</dbReference>
<evidence type="ECO:0000256" key="1">
    <source>
        <dbReference type="ARBA" id="ARBA00004613"/>
    </source>
</evidence>
<comment type="subcellular location">
    <subcellularLocation>
        <location evidence="1">Secreted</location>
    </subcellularLocation>
</comment>
<evidence type="ECO:0000256" key="3">
    <source>
        <dbReference type="ARBA" id="ARBA00022670"/>
    </source>
</evidence>
<evidence type="ECO:0000313" key="12">
    <source>
        <dbReference type="Proteomes" id="UP000075901"/>
    </source>
</evidence>
<accession>A0A182T1H3</accession>
<evidence type="ECO:0000256" key="8">
    <source>
        <dbReference type="ARBA" id="ARBA00023157"/>
    </source>
</evidence>
<dbReference type="GO" id="GO:0004252">
    <property type="term" value="F:serine-type endopeptidase activity"/>
    <property type="evidence" value="ECO:0007669"/>
    <property type="project" value="InterPro"/>
</dbReference>
<dbReference type="EnsemblMetazoa" id="AMAM017726-RA">
    <property type="protein sequence ID" value="AMAM017726-PA"/>
    <property type="gene ID" value="AMAM017726"/>
</dbReference>
<dbReference type="Gene3D" id="2.40.10.10">
    <property type="entry name" value="Trypsin-like serine proteases"/>
    <property type="match status" value="1"/>
</dbReference>
<keyword evidence="2" id="KW-0964">Secreted</keyword>
<evidence type="ECO:0000256" key="2">
    <source>
        <dbReference type="ARBA" id="ARBA00022525"/>
    </source>
</evidence>
<dbReference type="PROSITE" id="PS50240">
    <property type="entry name" value="TRYPSIN_DOM"/>
    <property type="match status" value="1"/>
</dbReference>
<organism evidence="11 12">
    <name type="scientific">Anopheles maculatus</name>
    <dbReference type="NCBI Taxonomy" id="74869"/>
    <lineage>
        <taxon>Eukaryota</taxon>
        <taxon>Metazoa</taxon>
        <taxon>Ecdysozoa</taxon>
        <taxon>Arthropoda</taxon>
        <taxon>Hexapoda</taxon>
        <taxon>Insecta</taxon>
        <taxon>Pterygota</taxon>
        <taxon>Neoptera</taxon>
        <taxon>Endopterygota</taxon>
        <taxon>Diptera</taxon>
        <taxon>Nematocera</taxon>
        <taxon>Culicoidea</taxon>
        <taxon>Culicidae</taxon>
        <taxon>Anophelinae</taxon>
        <taxon>Anopheles</taxon>
        <taxon>Anopheles maculatus group</taxon>
    </lineage>
</organism>
<proteinExistence type="inferred from homology"/>
<name>A0A182T1H3_9DIPT</name>
<dbReference type="SMART" id="SM00020">
    <property type="entry name" value="Tryp_SPc"/>
    <property type="match status" value="1"/>
</dbReference>
<reference evidence="12" key="1">
    <citation type="submission" date="2013-09" db="EMBL/GenBank/DDBJ databases">
        <title>The Genome Sequence of Anopheles maculatus species B.</title>
        <authorList>
            <consortium name="The Broad Institute Genomics Platform"/>
            <person name="Neafsey D.E."/>
            <person name="Besansky N."/>
            <person name="Howell P."/>
            <person name="Walton C."/>
            <person name="Young S.K."/>
            <person name="Zeng Q."/>
            <person name="Gargeya S."/>
            <person name="Fitzgerald M."/>
            <person name="Haas B."/>
            <person name="Abouelleil A."/>
            <person name="Allen A.W."/>
            <person name="Alvarado L."/>
            <person name="Arachchi H.M."/>
            <person name="Berlin A.M."/>
            <person name="Chapman S.B."/>
            <person name="Gainer-Dewar J."/>
            <person name="Goldberg J."/>
            <person name="Griggs A."/>
            <person name="Gujja S."/>
            <person name="Hansen M."/>
            <person name="Howarth C."/>
            <person name="Imamovic A."/>
            <person name="Ireland A."/>
            <person name="Larimer J."/>
            <person name="McCowan C."/>
            <person name="Murphy C."/>
            <person name="Pearson M."/>
            <person name="Poon T.W."/>
            <person name="Priest M."/>
            <person name="Roberts A."/>
            <person name="Saif S."/>
            <person name="Shea T."/>
            <person name="Sisk P."/>
            <person name="Sykes S."/>
            <person name="Wortman J."/>
            <person name="Nusbaum C."/>
            <person name="Birren B."/>
        </authorList>
    </citation>
    <scope>NUCLEOTIDE SEQUENCE [LARGE SCALE GENOMIC DNA]</scope>
    <source>
        <strain evidence="12">maculatus3</strain>
    </source>
</reference>
<keyword evidence="7" id="KW-0865">Zymogen</keyword>
<reference evidence="11" key="2">
    <citation type="submission" date="2020-05" db="UniProtKB">
        <authorList>
            <consortium name="EnsemblMetazoa"/>
        </authorList>
    </citation>
    <scope>IDENTIFICATION</scope>
    <source>
        <strain evidence="11">maculatus3</strain>
    </source>
</reference>
<dbReference type="Pfam" id="PF00089">
    <property type="entry name" value="Trypsin"/>
    <property type="match status" value="1"/>
</dbReference>
<dbReference type="AlphaFoldDB" id="A0A182T1H3"/>
<dbReference type="VEuPathDB" id="VectorBase:AMAM017726"/>
<dbReference type="PANTHER" id="PTHR24276">
    <property type="entry name" value="POLYSERASE-RELATED"/>
    <property type="match status" value="1"/>
</dbReference>